<dbReference type="EMBL" id="CP020474">
    <property type="protein sequence ID" value="ARE84409.1"/>
    <property type="molecule type" value="Genomic_DNA"/>
</dbReference>
<dbReference type="AlphaFoldDB" id="A0A1V0RRL5"/>
<accession>A0A1V0RRL5</accession>
<dbReference type="InterPro" id="IPR018306">
    <property type="entry name" value="Phage_T5_Orf172_DNA-bd"/>
</dbReference>
<protein>
    <recommendedName>
        <fullName evidence="1">Bacteriophage T5 Orf172 DNA-binding domain-containing protein</fullName>
    </recommendedName>
</protein>
<feature type="domain" description="Bacteriophage T5 Orf172 DNA-binding" evidence="1">
    <location>
        <begin position="308"/>
        <end position="402"/>
    </location>
</feature>
<sequence length="426" mass="48535">MAIDRSDQIDAFLAKLPDVKPKNTGRPAGIDEKIFETFAEINAFFAENNREPSLVADSFHEKSLATKLSRLRRQYGNNEKLRAIDVNNILGGEWQDIVNDPSETFIPETETAPHHLSVEDIIIPDDDDLVEVAPGDIDDFLSRITDTQGDIFNLKHVKHSSEKPDAVDYVAQRVQCLNFHEYEPLFEEVNLQIKSGIREAIPFRKESEIEKGQFFILNGIMAYIADVGEEFERNGKKNARMKVIFSNGTEGDNLKRSLATELYKDEQGRRITDPRTRGLFSNNANEEDIGTGTVYVLQSLSTHRRIEPIRNYIHKIGVTRGSVKTRIANAENDPTYLLAGVKVVAEFKVYNVKASKIEKLLQTYFDRARADITIEDRFGKPVRSTEWFFVLPQTIKEAVNRLIDGSLGESYYDPKQAKIRMMNEKD</sequence>
<dbReference type="OrthoDB" id="9814995at2"/>
<proteinExistence type="predicted"/>
<dbReference type="RefSeq" id="WP_081507775.1">
    <property type="nucleotide sequence ID" value="NZ_CP020474.1"/>
</dbReference>
<organism evidence="2 3">
    <name type="scientific">Roseovarius mucosus</name>
    <dbReference type="NCBI Taxonomy" id="215743"/>
    <lineage>
        <taxon>Bacteria</taxon>
        <taxon>Pseudomonadati</taxon>
        <taxon>Pseudomonadota</taxon>
        <taxon>Alphaproteobacteria</taxon>
        <taxon>Rhodobacterales</taxon>
        <taxon>Roseobacteraceae</taxon>
        <taxon>Roseovarius</taxon>
    </lineage>
</organism>
<dbReference type="KEGG" id="rmm:ROSMUCSMR3_02943"/>
<keyword evidence="3" id="KW-1185">Reference proteome</keyword>
<evidence type="ECO:0000313" key="2">
    <source>
        <dbReference type="EMBL" id="ARE84409.1"/>
    </source>
</evidence>
<reference evidence="2 3" key="1">
    <citation type="submission" date="2017-03" db="EMBL/GenBank/DDBJ databases">
        <title>Genome Sequence of Roseovarius mucosus strain SMR3 Isolated from a culture of the Diatom Skeletonema marinoi.</title>
        <authorList>
            <person name="Topel M."/>
            <person name="Pinder M."/>
            <person name="Johansson O.N."/>
            <person name="Kourtchenko O."/>
            <person name="Godhe A."/>
            <person name="Clarke A.K."/>
        </authorList>
    </citation>
    <scope>NUCLEOTIDE SEQUENCE [LARGE SCALE GENOMIC DNA]</scope>
    <source>
        <strain evidence="2 3">SMR3</strain>
    </source>
</reference>
<evidence type="ECO:0000259" key="1">
    <source>
        <dbReference type="SMART" id="SM00974"/>
    </source>
</evidence>
<gene>
    <name evidence="2" type="ORF">ROSMUCSMR3_02943</name>
</gene>
<name>A0A1V0RRL5_9RHOB</name>
<evidence type="ECO:0000313" key="3">
    <source>
        <dbReference type="Proteomes" id="UP000192273"/>
    </source>
</evidence>
<dbReference type="Proteomes" id="UP000192273">
    <property type="component" value="Chromosome"/>
</dbReference>
<dbReference type="Pfam" id="PF13455">
    <property type="entry name" value="MUG113"/>
    <property type="match status" value="1"/>
</dbReference>
<dbReference type="SMART" id="SM00974">
    <property type="entry name" value="T5orf172"/>
    <property type="match status" value="1"/>
</dbReference>